<dbReference type="Pfam" id="PF02362">
    <property type="entry name" value="B3"/>
    <property type="match status" value="2"/>
</dbReference>
<dbReference type="InterPro" id="IPR039218">
    <property type="entry name" value="REM_fam"/>
</dbReference>
<evidence type="ECO:0000259" key="6">
    <source>
        <dbReference type="PROSITE" id="PS50863"/>
    </source>
</evidence>
<dbReference type="GO" id="GO:0003677">
    <property type="term" value="F:DNA binding"/>
    <property type="evidence" value="ECO:0007669"/>
    <property type="project" value="UniProtKB-KW"/>
</dbReference>
<dbReference type="GO" id="GO:0005634">
    <property type="term" value="C:nucleus"/>
    <property type="evidence" value="ECO:0007669"/>
    <property type="project" value="UniProtKB-SubCell"/>
</dbReference>
<feature type="domain" description="TF-B3" evidence="6">
    <location>
        <begin position="170"/>
        <end position="269"/>
    </location>
</feature>
<feature type="domain" description="TF-B3" evidence="6">
    <location>
        <begin position="1"/>
        <end position="43"/>
    </location>
</feature>
<dbReference type="InParanoid" id="M4CB08"/>
<evidence type="ECO:0000313" key="7">
    <source>
        <dbReference type="EnsemblPlants" id="Bra001387.1-P"/>
    </source>
</evidence>
<accession>M4CB08</accession>
<dbReference type="Proteomes" id="UP000011750">
    <property type="component" value="Chromosome A03"/>
</dbReference>
<name>M4CB08_BRACM</name>
<dbReference type="Gramene" id="Bra001387.1">
    <property type="protein sequence ID" value="Bra001387.1-P"/>
    <property type="gene ID" value="Bra001387"/>
</dbReference>
<keyword evidence="4" id="KW-0804">Transcription</keyword>
<evidence type="ECO:0000256" key="1">
    <source>
        <dbReference type="ARBA" id="ARBA00004123"/>
    </source>
</evidence>
<reference evidence="7 8" key="2">
    <citation type="journal article" date="2018" name="Hortic Res">
        <title>Improved Brassica rapa reference genome by single-molecule sequencing and chromosome conformation capture technologies.</title>
        <authorList>
            <person name="Zhang L."/>
            <person name="Cai X."/>
            <person name="Wu J."/>
            <person name="Liu M."/>
            <person name="Grob S."/>
            <person name="Cheng F."/>
            <person name="Liang J."/>
            <person name="Cai C."/>
            <person name="Liu Z."/>
            <person name="Liu B."/>
            <person name="Wang F."/>
            <person name="Li S."/>
            <person name="Liu F."/>
            <person name="Li X."/>
            <person name="Cheng L."/>
            <person name="Yang W."/>
            <person name="Li M.H."/>
            <person name="Grossniklaus U."/>
            <person name="Zheng H."/>
            <person name="Wang X."/>
        </authorList>
    </citation>
    <scope>NUCLEOTIDE SEQUENCE [LARGE SCALE GENOMIC DNA]</scope>
    <source>
        <strain evidence="7 8">cv. Chiifu-401-42</strain>
    </source>
</reference>
<dbReference type="EnsemblPlants" id="Bra001387.1">
    <property type="protein sequence ID" value="Bra001387.1-P"/>
    <property type="gene ID" value="Bra001387"/>
</dbReference>
<dbReference type="InterPro" id="IPR015300">
    <property type="entry name" value="DNA-bd_pseudobarrel_sf"/>
</dbReference>
<evidence type="ECO:0000256" key="3">
    <source>
        <dbReference type="ARBA" id="ARBA00023125"/>
    </source>
</evidence>
<keyword evidence="2" id="KW-0805">Transcription regulation</keyword>
<dbReference type="Gene3D" id="2.40.330.10">
    <property type="entry name" value="DNA-binding pseudobarrel domain"/>
    <property type="match status" value="3"/>
</dbReference>
<proteinExistence type="predicted"/>
<dbReference type="STRING" id="51351.M4CB08"/>
<sequence>MDGRRLTQGWQKFAASHDLRVGDIVIFRHDGDFLLHVSFFGPSCCEIRYNHDDDDDDDDDDSSFVACVTASNLSTDMVHLPMDFSRYNGLTNRNCEIILLNEESKQWRLLMRHHKASGHVCIRSGWKRFCYENRRRANDFLTFKLVRNGATPVLQLCSSSSSSTTRPCRFVILTLTPYSLKSSTLCLPVPFVMANGIKNVREIILVDRHGVRRTTSLKPDDKYGRMRLGEGCIKFCIASGVKTGESFRLELIKEKEEDTVNHLLKFSSKI</sequence>
<dbReference type="PANTHER" id="PTHR31674">
    <property type="entry name" value="B3 DOMAIN-CONTAINING PROTEIN REM-LIKE 3-RELATED"/>
    <property type="match status" value="1"/>
</dbReference>
<evidence type="ECO:0000256" key="2">
    <source>
        <dbReference type="ARBA" id="ARBA00023015"/>
    </source>
</evidence>
<organism evidence="7 8">
    <name type="scientific">Brassica campestris</name>
    <name type="common">Field mustard</name>
    <dbReference type="NCBI Taxonomy" id="3711"/>
    <lineage>
        <taxon>Eukaryota</taxon>
        <taxon>Viridiplantae</taxon>
        <taxon>Streptophyta</taxon>
        <taxon>Embryophyta</taxon>
        <taxon>Tracheophyta</taxon>
        <taxon>Spermatophyta</taxon>
        <taxon>Magnoliopsida</taxon>
        <taxon>eudicotyledons</taxon>
        <taxon>Gunneridae</taxon>
        <taxon>Pentapetalae</taxon>
        <taxon>rosids</taxon>
        <taxon>malvids</taxon>
        <taxon>Brassicales</taxon>
        <taxon>Brassicaceae</taxon>
        <taxon>Brassiceae</taxon>
        <taxon>Brassica</taxon>
    </lineage>
</organism>
<dbReference type="OMA" id="SCCEIRY"/>
<keyword evidence="5" id="KW-0539">Nucleus</keyword>
<comment type="subcellular location">
    <subcellularLocation>
        <location evidence="1">Nucleus</location>
    </subcellularLocation>
</comment>
<evidence type="ECO:0000313" key="8">
    <source>
        <dbReference type="Proteomes" id="UP000011750"/>
    </source>
</evidence>
<dbReference type="PANTHER" id="PTHR31674:SF70">
    <property type="entry name" value="TF-B3 DOMAIN-CONTAINING PROTEIN"/>
    <property type="match status" value="1"/>
</dbReference>
<feature type="domain" description="TF-B3" evidence="6">
    <location>
        <begin position="63"/>
        <end position="160"/>
    </location>
</feature>
<dbReference type="HOGENOM" id="CLU_014437_2_0_1"/>
<evidence type="ECO:0000256" key="4">
    <source>
        <dbReference type="ARBA" id="ARBA00023163"/>
    </source>
</evidence>
<reference evidence="7" key="3">
    <citation type="submission" date="2023-03" db="UniProtKB">
        <authorList>
            <consortium name="EnsemblPlants"/>
        </authorList>
    </citation>
    <scope>IDENTIFICATION</scope>
    <source>
        <strain evidence="7">cv. Chiifu-401-42</strain>
    </source>
</reference>
<evidence type="ECO:0000256" key="5">
    <source>
        <dbReference type="ARBA" id="ARBA00023242"/>
    </source>
</evidence>
<protein>
    <recommendedName>
        <fullName evidence="6">TF-B3 domain-containing protein</fullName>
    </recommendedName>
</protein>
<dbReference type="AlphaFoldDB" id="M4CB08"/>
<dbReference type="InterPro" id="IPR003340">
    <property type="entry name" value="B3_DNA-bd"/>
</dbReference>
<dbReference type="PROSITE" id="PS50863">
    <property type="entry name" value="B3"/>
    <property type="match status" value="3"/>
</dbReference>
<keyword evidence="3" id="KW-0238">DNA-binding</keyword>
<dbReference type="CDD" id="cd10017">
    <property type="entry name" value="B3_DNA"/>
    <property type="match status" value="3"/>
</dbReference>
<dbReference type="SMART" id="SM01019">
    <property type="entry name" value="B3"/>
    <property type="match status" value="2"/>
</dbReference>
<dbReference type="SUPFAM" id="SSF101936">
    <property type="entry name" value="DNA-binding pseudobarrel domain"/>
    <property type="match status" value="3"/>
</dbReference>
<keyword evidence="8" id="KW-1185">Reference proteome</keyword>
<reference evidence="7 8" key="1">
    <citation type="journal article" date="2011" name="Nat. Genet.">
        <title>The genome of the mesopolyploid crop species Brassica rapa.</title>
        <authorList>
            <consortium name="Brassica rapa Genome Sequencing Project Consortium"/>
            <person name="Wang X."/>
            <person name="Wang H."/>
            <person name="Wang J."/>
            <person name="Sun R."/>
            <person name="Wu J."/>
            <person name="Liu S."/>
            <person name="Bai Y."/>
            <person name="Mun J.H."/>
            <person name="Bancroft I."/>
            <person name="Cheng F."/>
            <person name="Huang S."/>
            <person name="Li X."/>
            <person name="Hua W."/>
            <person name="Wang J."/>
            <person name="Wang X."/>
            <person name="Freeling M."/>
            <person name="Pires J.C."/>
            <person name="Paterson A.H."/>
            <person name="Chalhoub B."/>
            <person name="Wang B."/>
            <person name="Hayward A."/>
            <person name="Sharpe A.G."/>
            <person name="Park B.S."/>
            <person name="Weisshaar B."/>
            <person name="Liu B."/>
            <person name="Li B."/>
            <person name="Liu B."/>
            <person name="Tong C."/>
            <person name="Song C."/>
            <person name="Duran C."/>
            <person name="Peng C."/>
            <person name="Geng C."/>
            <person name="Koh C."/>
            <person name="Lin C."/>
            <person name="Edwards D."/>
            <person name="Mu D."/>
            <person name="Shen D."/>
            <person name="Soumpourou E."/>
            <person name="Li F."/>
            <person name="Fraser F."/>
            <person name="Conant G."/>
            <person name="Lassalle G."/>
            <person name="King G.J."/>
            <person name="Bonnema G."/>
            <person name="Tang H."/>
            <person name="Wang H."/>
            <person name="Belcram H."/>
            <person name="Zhou H."/>
            <person name="Hirakawa H."/>
            <person name="Abe H."/>
            <person name="Guo H."/>
            <person name="Wang H."/>
            <person name="Jin H."/>
            <person name="Parkin I.A."/>
            <person name="Batley J."/>
            <person name="Kim J.S."/>
            <person name="Just J."/>
            <person name="Li J."/>
            <person name="Xu J."/>
            <person name="Deng J."/>
            <person name="Kim J.A."/>
            <person name="Li J."/>
            <person name="Yu J."/>
            <person name="Meng J."/>
            <person name="Wang J."/>
            <person name="Min J."/>
            <person name="Poulain J."/>
            <person name="Wang J."/>
            <person name="Hatakeyama K."/>
            <person name="Wu K."/>
            <person name="Wang L."/>
            <person name="Fang L."/>
            <person name="Trick M."/>
            <person name="Links M.G."/>
            <person name="Zhao M."/>
            <person name="Jin M."/>
            <person name="Ramchiary N."/>
            <person name="Drou N."/>
            <person name="Berkman P.J."/>
            <person name="Cai Q."/>
            <person name="Huang Q."/>
            <person name="Li R."/>
            <person name="Tabata S."/>
            <person name="Cheng S."/>
            <person name="Zhang S."/>
            <person name="Zhang S."/>
            <person name="Huang S."/>
            <person name="Sato S."/>
            <person name="Sun S."/>
            <person name="Kwon S.J."/>
            <person name="Choi S.R."/>
            <person name="Lee T.H."/>
            <person name="Fan W."/>
            <person name="Zhao X."/>
            <person name="Tan X."/>
            <person name="Xu X."/>
            <person name="Wang Y."/>
            <person name="Qiu Y."/>
            <person name="Yin Y."/>
            <person name="Li Y."/>
            <person name="Du Y."/>
            <person name="Liao Y."/>
            <person name="Lim Y."/>
            <person name="Narusaka Y."/>
            <person name="Wang Y."/>
            <person name="Wang Z."/>
            <person name="Li Z."/>
            <person name="Wang Z."/>
            <person name="Xiong Z."/>
            <person name="Zhang Z."/>
        </authorList>
    </citation>
    <scope>NUCLEOTIDE SEQUENCE [LARGE SCALE GENOMIC DNA]</scope>
    <source>
        <strain evidence="7 8">cv. Chiifu-401-42</strain>
    </source>
</reference>